<organism evidence="2 3">
    <name type="scientific">Legionella cardiaca</name>
    <dbReference type="NCBI Taxonomy" id="1071983"/>
    <lineage>
        <taxon>Bacteria</taxon>
        <taxon>Pseudomonadati</taxon>
        <taxon>Pseudomonadota</taxon>
        <taxon>Gammaproteobacteria</taxon>
        <taxon>Legionellales</taxon>
        <taxon>Legionellaceae</taxon>
        <taxon>Legionella</taxon>
    </lineage>
</organism>
<gene>
    <name evidence="2" type="ORF">PXX05_14565</name>
</gene>
<feature type="region of interest" description="Disordered" evidence="1">
    <location>
        <begin position="41"/>
        <end position="62"/>
    </location>
</feature>
<accession>A0ABY8AVE9</accession>
<evidence type="ECO:0000313" key="2">
    <source>
        <dbReference type="EMBL" id="WED43102.1"/>
    </source>
</evidence>
<evidence type="ECO:0000256" key="1">
    <source>
        <dbReference type="SAM" id="MobiDB-lite"/>
    </source>
</evidence>
<dbReference type="RefSeq" id="WP_275088916.1">
    <property type="nucleotide sequence ID" value="NZ_CP119078.1"/>
</dbReference>
<dbReference type="Proteomes" id="UP001222087">
    <property type="component" value="Chromosome"/>
</dbReference>
<reference evidence="2 3" key="1">
    <citation type="submission" date="2023-02" db="EMBL/GenBank/DDBJ databases">
        <title>Genome Sequence of L. cardiaca H63T.</title>
        <authorList>
            <person name="Lopez A.E."/>
            <person name="Cianciotto N.P."/>
        </authorList>
    </citation>
    <scope>NUCLEOTIDE SEQUENCE [LARGE SCALE GENOMIC DNA]</scope>
    <source>
        <strain evidence="2 3">H63</strain>
    </source>
</reference>
<keyword evidence="3" id="KW-1185">Reference proteome</keyword>
<name>A0ABY8AVE9_9GAMM</name>
<sequence>MIVREAPEDGNLQQVKTFLSVSLKADSKLSSSVQSDVFEANTFNHKPSTEHQTTAPQKTTSSFEESAKHLFESLIAHLKSFAHRVEKLFSDCVRKKDEAEDNKRYKQ</sequence>
<dbReference type="EMBL" id="CP119078">
    <property type="protein sequence ID" value="WED43102.1"/>
    <property type="molecule type" value="Genomic_DNA"/>
</dbReference>
<proteinExistence type="predicted"/>
<evidence type="ECO:0000313" key="3">
    <source>
        <dbReference type="Proteomes" id="UP001222087"/>
    </source>
</evidence>
<protein>
    <submittedName>
        <fullName evidence="2">Uncharacterized protein</fullName>
    </submittedName>
</protein>